<evidence type="ECO:0000256" key="1">
    <source>
        <dbReference type="SAM" id="MobiDB-lite"/>
    </source>
</evidence>
<organism evidence="2">
    <name type="scientific">Methylobacterium bullatum</name>
    <dbReference type="NCBI Taxonomy" id="570505"/>
    <lineage>
        <taxon>Bacteria</taxon>
        <taxon>Pseudomonadati</taxon>
        <taxon>Pseudomonadota</taxon>
        <taxon>Alphaproteobacteria</taxon>
        <taxon>Hyphomicrobiales</taxon>
        <taxon>Methylobacteriaceae</taxon>
        <taxon>Methylobacterium</taxon>
    </lineage>
</organism>
<keyword evidence="2" id="KW-0614">Plasmid</keyword>
<gene>
    <name evidence="2" type="ORF">MBLL_00766</name>
</gene>
<geneLocation type="plasmid" evidence="2">
    <name>1</name>
</geneLocation>
<feature type="compositionally biased region" description="Basic residues" evidence="1">
    <location>
        <begin position="83"/>
        <end position="97"/>
    </location>
</feature>
<reference evidence="2" key="1">
    <citation type="submission" date="2019-12" db="EMBL/GenBank/DDBJ databases">
        <authorList>
            <person name="Cremers G."/>
        </authorList>
    </citation>
    <scope>NUCLEOTIDE SEQUENCE</scope>
    <source>
        <strain evidence="2">Mbul2</strain>
        <plasmid evidence="2">1</plasmid>
    </source>
</reference>
<dbReference type="AlphaFoldDB" id="A0A679JDA8"/>
<protein>
    <submittedName>
        <fullName evidence="2">Uncharacterized protein</fullName>
    </submittedName>
</protein>
<name>A0A679JDA8_9HYPH</name>
<sequence length="97" mass="10575">MEHFNARGAATVCDAILTNQLQAQMEQRSEPAGFQVRAAIPRAVAQTMDGVVLPPKSERKGTTDPAFGSVNPMVRASTVARFSSRRRNPYCGANRKK</sequence>
<accession>A0A679JDA8</accession>
<proteinExistence type="predicted"/>
<evidence type="ECO:0000313" key="2">
    <source>
        <dbReference type="EMBL" id="CAA2137660.1"/>
    </source>
</evidence>
<dbReference type="EMBL" id="LR743510">
    <property type="protein sequence ID" value="CAA2137660.1"/>
    <property type="molecule type" value="Genomic_DNA"/>
</dbReference>
<feature type="region of interest" description="Disordered" evidence="1">
    <location>
        <begin position="50"/>
        <end position="97"/>
    </location>
</feature>